<dbReference type="InterPro" id="IPR010982">
    <property type="entry name" value="Lambda_DNA-bd_dom_sf"/>
</dbReference>
<accession>A0A5Z3B6W9</accession>
<dbReference type="InterPro" id="IPR001387">
    <property type="entry name" value="Cro/C1-type_HTH"/>
</dbReference>
<dbReference type="PROSITE" id="PS50943">
    <property type="entry name" value="HTH_CROC1"/>
    <property type="match status" value="1"/>
</dbReference>
<dbReference type="SUPFAM" id="SSF47413">
    <property type="entry name" value="lambda repressor-like DNA-binding domains"/>
    <property type="match status" value="1"/>
</dbReference>
<gene>
    <name evidence="2" type="ORF">F2A58_23215</name>
</gene>
<evidence type="ECO:0000259" key="1">
    <source>
        <dbReference type="PROSITE" id="PS50943"/>
    </source>
</evidence>
<comment type="caution">
    <text evidence="2">The sequence shown here is derived from an EMBL/GenBank/DDBJ whole genome shotgun (WGS) entry which is preliminary data.</text>
</comment>
<proteinExistence type="predicted"/>
<name>A0A5Z3B6W9_SALER</name>
<evidence type="ECO:0000313" key="2">
    <source>
        <dbReference type="EMBL" id="ECR6698056.1"/>
    </source>
</evidence>
<dbReference type="GO" id="GO:0003677">
    <property type="term" value="F:DNA binding"/>
    <property type="evidence" value="ECO:0007669"/>
    <property type="project" value="InterPro"/>
</dbReference>
<dbReference type="EMBL" id="AAKGZA010000043">
    <property type="protein sequence ID" value="ECR6698056.1"/>
    <property type="molecule type" value="Genomic_DNA"/>
</dbReference>
<protein>
    <recommendedName>
        <fullName evidence="1">HTH cro/C1-type domain-containing protein</fullName>
    </recommendedName>
</protein>
<dbReference type="AlphaFoldDB" id="A0A5Z3B6W9"/>
<sequence length="43" mass="4900">MVSLILNGKRQLSLEHIRKLAARFNISPALFVWLVQTARTTCC</sequence>
<dbReference type="CDD" id="cd00093">
    <property type="entry name" value="HTH_XRE"/>
    <property type="match status" value="1"/>
</dbReference>
<reference evidence="2" key="1">
    <citation type="submission" date="2019-09" db="EMBL/GenBank/DDBJ databases">
        <authorList>
            <consortium name="PulseNet: The National Subtyping Network for Foodborne Disease Surveillance"/>
            <person name="Tarr C.L."/>
            <person name="Trees E."/>
            <person name="Katz L.S."/>
            <person name="Carleton-Romer H.A."/>
            <person name="Stroika S."/>
            <person name="Kucerova Z."/>
            <person name="Roache K.F."/>
            <person name="Sabol A.L."/>
            <person name="Besser J."/>
            <person name="Gerner-Smidt P."/>
        </authorList>
    </citation>
    <scope>NUCLEOTIDE SEQUENCE</scope>
    <source>
        <strain evidence="2">PNUSAS096589</strain>
    </source>
</reference>
<feature type="domain" description="HTH cro/C1-type" evidence="1">
    <location>
        <begin position="1"/>
        <end position="31"/>
    </location>
</feature>
<organism evidence="2">
    <name type="scientific">Salmonella enterica</name>
    <name type="common">Salmonella choleraesuis</name>
    <dbReference type="NCBI Taxonomy" id="28901"/>
    <lineage>
        <taxon>Bacteria</taxon>
        <taxon>Pseudomonadati</taxon>
        <taxon>Pseudomonadota</taxon>
        <taxon>Gammaproteobacteria</taxon>
        <taxon>Enterobacterales</taxon>
        <taxon>Enterobacteriaceae</taxon>
        <taxon>Salmonella</taxon>
    </lineage>
</organism>